<sequence length="209" mass="22686">MAKIISFLNGKGGVGKTTLTLNVATALGNKGLTVIAIDTDPQFSLSDFYHKRMPFDLAEAESEKEIYKVKKNFDSYDVVIIDGAGSLNSISSAAVFMSNLVIMPITPSALDFRASGTLVEAIEARNETQPNKVIARWVINKTISGAVMTSILKDGISESGIEAFKTQISQRQSYIRSLNDEGATIYDSKDAKAKGEIDLLTKEILEVLE</sequence>
<accession>A0AA95G8U3</accession>
<evidence type="ECO:0000313" key="2">
    <source>
        <dbReference type="EMBL" id="WGL94092.1"/>
    </source>
</evidence>
<reference evidence="2" key="1">
    <citation type="submission" date="2023-04" db="EMBL/GenBank/DDBJ databases">
        <title>Genome dynamics across the evolutionary transition to endosymbiosis.</title>
        <authorList>
            <person name="Siozios S."/>
            <person name="Nadal-Jimenez P."/>
            <person name="Azagi T."/>
            <person name="Sprong H."/>
            <person name="Frost C.L."/>
            <person name="Parratt S.R."/>
            <person name="Taylor G."/>
            <person name="Brettell L."/>
            <person name="Lew K.C."/>
            <person name="Croft L."/>
            <person name="King K.C."/>
            <person name="Brockhurst M.A."/>
            <person name="Hypsa V."/>
            <person name="Novakova E."/>
            <person name="Darby A.C."/>
            <person name="Hurst G.D.D."/>
        </authorList>
    </citation>
    <scope>NUCLEOTIDE SEQUENCE</scope>
    <source>
        <strain evidence="2">AIh</strain>
        <plasmid evidence="2">paIh6</plasmid>
    </source>
</reference>
<dbReference type="RefSeq" id="WP_280628497.1">
    <property type="nucleotide sequence ID" value="NZ_CP123496.1"/>
</dbReference>
<dbReference type="Pfam" id="PF01656">
    <property type="entry name" value="CbiA"/>
    <property type="match status" value="1"/>
</dbReference>
<dbReference type="Proteomes" id="UP001177597">
    <property type="component" value="Plasmid paIh6"/>
</dbReference>
<geneLocation type="plasmid" evidence="2 3">
    <name>paIh6</name>
</geneLocation>
<dbReference type="PANTHER" id="PTHR13696:SF96">
    <property type="entry name" value="COBQ_COBB_MIND_PARA NUCLEOTIDE BINDING DOMAIN-CONTAINING PROTEIN"/>
    <property type="match status" value="1"/>
</dbReference>
<dbReference type="PANTHER" id="PTHR13696">
    <property type="entry name" value="P-LOOP CONTAINING NUCLEOSIDE TRIPHOSPHATE HYDROLASE"/>
    <property type="match status" value="1"/>
</dbReference>
<keyword evidence="2" id="KW-0614">Plasmid</keyword>
<gene>
    <name evidence="2" type="ORF">QE207_01780</name>
</gene>
<dbReference type="InterPro" id="IPR027417">
    <property type="entry name" value="P-loop_NTPase"/>
</dbReference>
<dbReference type="SUPFAM" id="SSF52540">
    <property type="entry name" value="P-loop containing nucleoside triphosphate hydrolases"/>
    <property type="match status" value="1"/>
</dbReference>
<evidence type="ECO:0000313" key="3">
    <source>
        <dbReference type="Proteomes" id="UP001177597"/>
    </source>
</evidence>
<dbReference type="InterPro" id="IPR050678">
    <property type="entry name" value="DNA_Partitioning_ATPase"/>
</dbReference>
<dbReference type="CDD" id="cd02042">
    <property type="entry name" value="ParAB_family"/>
    <property type="match status" value="1"/>
</dbReference>
<dbReference type="Gene3D" id="3.40.50.300">
    <property type="entry name" value="P-loop containing nucleotide triphosphate hydrolases"/>
    <property type="match status" value="1"/>
</dbReference>
<evidence type="ECO:0000259" key="1">
    <source>
        <dbReference type="Pfam" id="PF01656"/>
    </source>
</evidence>
<dbReference type="InterPro" id="IPR002586">
    <property type="entry name" value="CobQ/CobB/MinD/ParA_Nub-bd_dom"/>
</dbReference>
<organism evidence="2 3">
    <name type="scientific">Arsenophonus nasoniae</name>
    <name type="common">son-killer infecting Nasonia vitripennis</name>
    <dbReference type="NCBI Taxonomy" id="638"/>
    <lineage>
        <taxon>Bacteria</taxon>
        <taxon>Pseudomonadati</taxon>
        <taxon>Pseudomonadota</taxon>
        <taxon>Gammaproteobacteria</taxon>
        <taxon>Enterobacterales</taxon>
        <taxon>Morganellaceae</taxon>
        <taxon>Arsenophonus</taxon>
    </lineage>
</organism>
<dbReference type="EMBL" id="CP123496">
    <property type="protein sequence ID" value="WGL94092.1"/>
    <property type="molecule type" value="Genomic_DNA"/>
</dbReference>
<feature type="domain" description="CobQ/CobB/MinD/ParA nucleotide binding" evidence="1">
    <location>
        <begin position="5"/>
        <end position="179"/>
    </location>
</feature>
<dbReference type="PIRSF" id="PIRSF009320">
    <property type="entry name" value="Nuc_binding_HP_1000"/>
    <property type="match status" value="1"/>
</dbReference>
<proteinExistence type="predicted"/>
<dbReference type="AlphaFoldDB" id="A0AA95G8U3"/>
<protein>
    <submittedName>
        <fullName evidence="2">ParA family protein</fullName>
    </submittedName>
</protein>
<name>A0AA95G8U3_9GAMM</name>